<sequence length="613" mass="67950">MPNVHEDAGHTIVHFLYTGNYETVNSPLDEGTSDISREFRRSVLVYQAARTYDLCELETIAKQKMELLDEEIPILEKMRVMRDVFSSLPAGETWLSSYMEENLQRTLMPEGPGIGPHGFYSILGQNHHFDIVLMKMIVEIVSIRWLSIKEQYEKLSNETHATNCVPQEPASEESFPEEPALADPVPDETAPDDNFPSDAVAGETAPEEEPIIEESALPEVASTEPACSSEPACSPEPVPTDNPAERDIGEWTTLQVSSEAEEWQNGSLSFTNAPDSNVLPWNSTVHPEAANKGQAQSHVAQISGADPSSHGNRGSLDANRVSPKKAKKAKKKKRPPPIIAIKVKRHVKNAPAEGTIEHSVTSTSELLELIEQAASFRKTKLTEKNVGSSRTHAICHIRVENSTPETIDDGYLYLNDLAGSEAARDIADHTADRMKETREINMSLSVLKDCIRAISGVDSASTNGKQSKKPYVPFRQSIFLDTGATKNTLRYAEMLRTLPPPNKPAGYDPNVPTTWRNKDVRNYIKLKSGSPSIALYHLAPKETGSQLLHLPVEEFVRRSMLTHGVTEEHAKTFHERFWALHIDSRRLVPKLSATANKVPPTVNKLVEQGGQQK</sequence>
<dbReference type="PANTHER" id="PTHR37538">
    <property type="entry name" value="BTB DOMAIN-CONTAINING PROTEIN"/>
    <property type="match status" value="1"/>
</dbReference>
<comment type="caution">
    <text evidence="1">Lacks conserved residue(s) required for the propagation of feature annotation.</text>
</comment>
<dbReference type="SMART" id="SM00129">
    <property type="entry name" value="KISc"/>
    <property type="match status" value="1"/>
</dbReference>
<evidence type="ECO:0000259" key="3">
    <source>
        <dbReference type="PROSITE" id="PS50067"/>
    </source>
</evidence>
<feature type="compositionally biased region" description="Basic residues" evidence="2">
    <location>
        <begin position="322"/>
        <end position="335"/>
    </location>
</feature>
<reference evidence="4" key="2">
    <citation type="journal article" date="2023" name="IMA Fungus">
        <title>Comparative genomic study of the Penicillium genus elucidates a diverse pangenome and 15 lateral gene transfer events.</title>
        <authorList>
            <person name="Petersen C."/>
            <person name="Sorensen T."/>
            <person name="Nielsen M.R."/>
            <person name="Sondergaard T.E."/>
            <person name="Sorensen J.L."/>
            <person name="Fitzpatrick D.A."/>
            <person name="Frisvad J.C."/>
            <person name="Nielsen K.L."/>
        </authorList>
    </citation>
    <scope>NUCLEOTIDE SEQUENCE</scope>
    <source>
        <strain evidence="4">IBT 30761</strain>
    </source>
</reference>
<proteinExistence type="inferred from homology"/>
<evidence type="ECO:0000313" key="5">
    <source>
        <dbReference type="Proteomes" id="UP001149074"/>
    </source>
</evidence>
<dbReference type="InterPro" id="IPR036961">
    <property type="entry name" value="Kinesin_motor_dom_sf"/>
</dbReference>
<dbReference type="SUPFAM" id="SSF52540">
    <property type="entry name" value="P-loop containing nucleoside triphosphate hydrolases"/>
    <property type="match status" value="1"/>
</dbReference>
<dbReference type="PROSITE" id="PS50067">
    <property type="entry name" value="KINESIN_MOTOR_2"/>
    <property type="match status" value="1"/>
</dbReference>
<evidence type="ECO:0000256" key="2">
    <source>
        <dbReference type="SAM" id="MobiDB-lite"/>
    </source>
</evidence>
<keyword evidence="5" id="KW-1185">Reference proteome</keyword>
<dbReference type="PANTHER" id="PTHR37538:SF1">
    <property type="entry name" value="BTB DOMAIN-CONTAINING PROTEIN"/>
    <property type="match status" value="1"/>
</dbReference>
<comment type="caution">
    <text evidence="4">The sequence shown here is derived from an EMBL/GenBank/DDBJ whole genome shotgun (WGS) entry which is preliminary data.</text>
</comment>
<gene>
    <name evidence="4" type="ORF">N7532_002712</name>
</gene>
<dbReference type="AlphaFoldDB" id="A0A9W9G101"/>
<evidence type="ECO:0000256" key="1">
    <source>
        <dbReference type="PROSITE-ProRule" id="PRU00283"/>
    </source>
</evidence>
<reference evidence="4" key="1">
    <citation type="submission" date="2022-11" db="EMBL/GenBank/DDBJ databases">
        <authorList>
            <person name="Petersen C."/>
        </authorList>
    </citation>
    <scope>NUCLEOTIDE SEQUENCE</scope>
    <source>
        <strain evidence="4">IBT 30761</strain>
    </source>
</reference>
<dbReference type="Pfam" id="PF00225">
    <property type="entry name" value="Kinesin"/>
    <property type="match status" value="1"/>
</dbReference>
<dbReference type="GeneID" id="81354185"/>
<feature type="region of interest" description="Disordered" evidence="2">
    <location>
        <begin position="165"/>
        <end position="246"/>
    </location>
</feature>
<name>A0A9W9G101_9EURO</name>
<dbReference type="GO" id="GO:0003777">
    <property type="term" value="F:microtubule motor activity"/>
    <property type="evidence" value="ECO:0007669"/>
    <property type="project" value="InterPro"/>
</dbReference>
<evidence type="ECO:0000313" key="4">
    <source>
        <dbReference type="EMBL" id="KAJ5110067.1"/>
    </source>
</evidence>
<dbReference type="OrthoDB" id="3594103at2759"/>
<dbReference type="Proteomes" id="UP001149074">
    <property type="component" value="Unassembled WGS sequence"/>
</dbReference>
<protein>
    <recommendedName>
        <fullName evidence="3">Kinesin motor domain-containing protein</fullName>
    </recommendedName>
</protein>
<dbReference type="GO" id="GO:0007018">
    <property type="term" value="P:microtubule-based movement"/>
    <property type="evidence" value="ECO:0007669"/>
    <property type="project" value="InterPro"/>
</dbReference>
<dbReference type="InterPro" id="IPR027417">
    <property type="entry name" value="P-loop_NTPase"/>
</dbReference>
<dbReference type="EMBL" id="JAPQKI010000003">
    <property type="protein sequence ID" value="KAJ5110067.1"/>
    <property type="molecule type" value="Genomic_DNA"/>
</dbReference>
<dbReference type="GO" id="GO:0005524">
    <property type="term" value="F:ATP binding"/>
    <property type="evidence" value="ECO:0007669"/>
    <property type="project" value="InterPro"/>
</dbReference>
<organism evidence="4 5">
    <name type="scientific">Penicillium argentinense</name>
    <dbReference type="NCBI Taxonomy" id="1131581"/>
    <lineage>
        <taxon>Eukaryota</taxon>
        <taxon>Fungi</taxon>
        <taxon>Dikarya</taxon>
        <taxon>Ascomycota</taxon>
        <taxon>Pezizomycotina</taxon>
        <taxon>Eurotiomycetes</taxon>
        <taxon>Eurotiomycetidae</taxon>
        <taxon>Eurotiales</taxon>
        <taxon>Aspergillaceae</taxon>
        <taxon>Penicillium</taxon>
    </lineage>
</organism>
<dbReference type="InterPro" id="IPR001752">
    <property type="entry name" value="Kinesin_motor_dom"/>
</dbReference>
<feature type="region of interest" description="Disordered" evidence="2">
    <location>
        <begin position="289"/>
        <end position="337"/>
    </location>
</feature>
<comment type="similarity">
    <text evidence="1">Belongs to the TRAFAC class myosin-kinesin ATPase superfamily. Kinesin family.</text>
</comment>
<dbReference type="Gene3D" id="3.40.850.10">
    <property type="entry name" value="Kinesin motor domain"/>
    <property type="match status" value="1"/>
</dbReference>
<dbReference type="GO" id="GO:0008017">
    <property type="term" value="F:microtubule binding"/>
    <property type="evidence" value="ECO:0007669"/>
    <property type="project" value="InterPro"/>
</dbReference>
<dbReference type="RefSeq" id="XP_056478178.1">
    <property type="nucleotide sequence ID" value="XM_056615206.1"/>
</dbReference>
<feature type="domain" description="Kinesin motor" evidence="3">
    <location>
        <begin position="357"/>
        <end position="477"/>
    </location>
</feature>
<accession>A0A9W9G101</accession>